<evidence type="ECO:0000256" key="3">
    <source>
        <dbReference type="ARBA" id="ARBA00023274"/>
    </source>
</evidence>
<dbReference type="InterPro" id="IPR027486">
    <property type="entry name" value="Ribosomal_uS10_dom"/>
</dbReference>
<dbReference type="InterPro" id="IPR001848">
    <property type="entry name" value="Ribosomal_uS10"/>
</dbReference>
<dbReference type="NCBIfam" id="TIGR01049">
    <property type="entry name" value="rpsJ_bact"/>
    <property type="match status" value="1"/>
</dbReference>
<dbReference type="PRINTS" id="PR00971">
    <property type="entry name" value="RIBOSOMALS10"/>
</dbReference>
<gene>
    <name evidence="7" type="ORF">AO440_003758</name>
</gene>
<evidence type="ECO:0000259" key="6">
    <source>
        <dbReference type="SMART" id="SM01403"/>
    </source>
</evidence>
<dbReference type="GO" id="GO:0005763">
    <property type="term" value="C:mitochondrial small ribosomal subunit"/>
    <property type="evidence" value="ECO:0007669"/>
    <property type="project" value="EnsemblFungi"/>
</dbReference>
<dbReference type="SMART" id="SM01403">
    <property type="entry name" value="Ribosomal_S10"/>
    <property type="match status" value="1"/>
</dbReference>
<keyword evidence="3" id="KW-0687">Ribonucleoprotein</keyword>
<dbReference type="FunFam" id="3.30.70.600:FF:000003">
    <property type="entry name" value="30S ribosomal protein S10"/>
    <property type="match status" value="1"/>
</dbReference>
<comment type="caution">
    <text evidence="7">The sequence shown here is derived from an EMBL/GenBank/DDBJ whole genome shotgun (WGS) entry which is preliminary data.</text>
</comment>
<evidence type="ECO:0000256" key="2">
    <source>
        <dbReference type="ARBA" id="ARBA00022980"/>
    </source>
</evidence>
<evidence type="ECO:0000256" key="4">
    <source>
        <dbReference type="ARBA" id="ARBA00035261"/>
    </source>
</evidence>
<comment type="similarity">
    <text evidence="1">Belongs to the universal ribosomal protein uS10 family.</text>
</comment>
<dbReference type="VEuPathDB" id="FungiDB:GVI51_K11891"/>
<dbReference type="GO" id="GO:0003735">
    <property type="term" value="F:structural constituent of ribosome"/>
    <property type="evidence" value="ECO:0007669"/>
    <property type="project" value="EnsemblFungi"/>
</dbReference>
<dbReference type="PANTHER" id="PTHR11700">
    <property type="entry name" value="30S RIBOSOMAL PROTEIN S10 FAMILY MEMBER"/>
    <property type="match status" value="1"/>
</dbReference>
<keyword evidence="2 7" id="KW-0689">Ribosomal protein</keyword>
<organism evidence="7 8">
    <name type="scientific">Candida glabrata</name>
    <name type="common">Yeast</name>
    <name type="synonym">Torulopsis glabrata</name>
    <dbReference type="NCBI Taxonomy" id="5478"/>
    <lineage>
        <taxon>Eukaryota</taxon>
        <taxon>Fungi</taxon>
        <taxon>Dikarya</taxon>
        <taxon>Ascomycota</taxon>
        <taxon>Saccharomycotina</taxon>
        <taxon>Saccharomycetes</taxon>
        <taxon>Saccharomycetales</taxon>
        <taxon>Saccharomycetaceae</taxon>
        <taxon>Nakaseomyces</taxon>
    </lineage>
</organism>
<dbReference type="AlphaFoldDB" id="A0A0W0EP49"/>
<dbReference type="Gene3D" id="3.30.70.600">
    <property type="entry name" value="Ribosomal protein S10 domain"/>
    <property type="match status" value="1"/>
</dbReference>
<dbReference type="VEuPathDB" id="FungiDB:B1J91_K12056g"/>
<dbReference type="Proteomes" id="UP000054886">
    <property type="component" value="Unassembled WGS sequence"/>
</dbReference>
<dbReference type="InterPro" id="IPR036838">
    <property type="entry name" value="Ribosomal_uS10_dom_sf"/>
</dbReference>
<dbReference type="GO" id="GO:0006412">
    <property type="term" value="P:translation"/>
    <property type="evidence" value="ECO:0007669"/>
    <property type="project" value="InterPro"/>
</dbReference>
<evidence type="ECO:0000313" key="7">
    <source>
        <dbReference type="EMBL" id="KTB02149.1"/>
    </source>
</evidence>
<evidence type="ECO:0000256" key="5">
    <source>
        <dbReference type="ARBA" id="ARBA00042916"/>
    </source>
</evidence>
<dbReference type="VEuPathDB" id="FungiDB:CAGL0K12056g"/>
<dbReference type="Pfam" id="PF00338">
    <property type="entry name" value="Ribosomal_S10"/>
    <property type="match status" value="1"/>
</dbReference>
<evidence type="ECO:0000256" key="1">
    <source>
        <dbReference type="ARBA" id="ARBA00007102"/>
    </source>
</evidence>
<dbReference type="SUPFAM" id="SSF54999">
    <property type="entry name" value="Ribosomal protein S10"/>
    <property type="match status" value="1"/>
</dbReference>
<name>A0A0W0EP49_CANGB</name>
<proteinExistence type="inferred from homology"/>
<dbReference type="HAMAP" id="MF_00508">
    <property type="entry name" value="Ribosomal_uS10"/>
    <property type="match status" value="1"/>
</dbReference>
<dbReference type="OrthoDB" id="366214at2759"/>
<dbReference type="VEuPathDB" id="FungiDB:GWK60_K11825"/>
<protein>
    <recommendedName>
        <fullName evidence="4">Small ribosomal subunit protein uS10m</fullName>
    </recommendedName>
    <alternativeName>
        <fullName evidence="5">37S ribosomal protein S10, mitochondrial</fullName>
    </alternativeName>
</protein>
<sequence length="235" mass="26706">MLRTSVRSPLLYRCLSKRFQSTAVPLSSKAVQNDLELTPKQQTNSSTTTSTNIPPQLPVNVEALYYAPLKNPVTHGHLVADLQLRAYDNENLDFFCDFILRAGYYLGLPMTGPKPLPTRRERWTVIRSPFVHAKSKENFERHTHKRLIRVWDSNPEVVQMLVDYITKNSIAGVGLKCTTYQRTTVDAKSGKISDAIEEINSTHNINSSLKENEEIGAKVVELLNTPTFKKYLEEK</sequence>
<reference evidence="7 8" key="1">
    <citation type="submission" date="2015-10" db="EMBL/GenBank/DDBJ databases">
        <title>Draft genomes sequences of Candida glabrata isolates 1A, 1B, 2A, 2B, 3A and 3B.</title>
        <authorList>
            <person name="Haavelsrud O.E."/>
            <person name="Gaustad P."/>
        </authorList>
    </citation>
    <scope>NUCLEOTIDE SEQUENCE [LARGE SCALE GENOMIC DNA]</scope>
    <source>
        <strain evidence="7">910700640</strain>
    </source>
</reference>
<evidence type="ECO:0000313" key="8">
    <source>
        <dbReference type="Proteomes" id="UP000054886"/>
    </source>
</evidence>
<dbReference type="EMBL" id="LLZZ01000126">
    <property type="protein sequence ID" value="KTB02149.1"/>
    <property type="molecule type" value="Genomic_DNA"/>
</dbReference>
<feature type="domain" description="Small ribosomal subunit protein uS10" evidence="6">
    <location>
        <begin position="81"/>
        <end position="178"/>
    </location>
</feature>
<accession>A0A0W0EP49</accession>